<proteinExistence type="inferred from homology"/>
<dbReference type="PANTHER" id="PTHR30486">
    <property type="entry name" value="TWITCHING MOTILITY PROTEIN PILT"/>
    <property type="match status" value="1"/>
</dbReference>
<dbReference type="EMBL" id="CP002098">
    <property type="protein sequence ID" value="ADM26974.1"/>
    <property type="molecule type" value="Genomic_DNA"/>
</dbReference>
<dbReference type="InterPro" id="IPR050921">
    <property type="entry name" value="T4SS_GSP_E_ATPase"/>
</dbReference>
<dbReference type="STRING" id="583356.Igag_0123"/>
<evidence type="ECO:0000256" key="1">
    <source>
        <dbReference type="ARBA" id="ARBA00006611"/>
    </source>
</evidence>
<evidence type="ECO:0000313" key="3">
    <source>
        <dbReference type="EMBL" id="ADM26974.1"/>
    </source>
</evidence>
<dbReference type="InterPro" id="IPR027417">
    <property type="entry name" value="P-loop_NTPase"/>
</dbReference>
<keyword evidence="4" id="KW-1185">Reference proteome</keyword>
<dbReference type="PANTHER" id="PTHR30486:SF6">
    <property type="entry name" value="TYPE IV PILUS RETRACTATION ATPASE PILT"/>
    <property type="match status" value="1"/>
</dbReference>
<dbReference type="Proteomes" id="UP000001304">
    <property type="component" value="Chromosome"/>
</dbReference>
<organism evidence="3 4">
    <name type="scientific">Ignisphaera aggregans (strain DSM 17230 / JCM 13409 / AQ1.S1)</name>
    <dbReference type="NCBI Taxonomy" id="583356"/>
    <lineage>
        <taxon>Archaea</taxon>
        <taxon>Thermoproteota</taxon>
        <taxon>Thermoprotei</taxon>
        <taxon>Desulfurococcales</taxon>
        <taxon>Desulfurococcaceae</taxon>
        <taxon>Ignisphaera</taxon>
    </lineage>
</organism>
<dbReference type="KEGG" id="iag:Igag_0123"/>
<gene>
    <name evidence="3" type="ordered locus">Igag_0123</name>
</gene>
<evidence type="ECO:0000259" key="2">
    <source>
        <dbReference type="Pfam" id="PF00437"/>
    </source>
</evidence>
<protein>
    <submittedName>
        <fullName evidence="3">Type II secretion system protein E</fullName>
    </submittedName>
</protein>
<dbReference type="SUPFAM" id="SSF52540">
    <property type="entry name" value="P-loop containing nucleoside triphosphate hydrolases"/>
    <property type="match status" value="1"/>
</dbReference>
<dbReference type="HOGENOM" id="CLU_005379_2_2_2"/>
<reference evidence="3 4" key="1">
    <citation type="journal article" date="2010" name="Stand. Genomic Sci.">
        <title>Complete genome sequence of Ignisphaera aggregans type strain (AQ1.S1).</title>
        <authorList>
            <person name="Goker M."/>
            <person name="Held B."/>
            <person name="Lapidus A."/>
            <person name="Nolan M."/>
            <person name="Spring S."/>
            <person name="Yasawong M."/>
            <person name="Lucas S."/>
            <person name="Glavina Del Rio T."/>
            <person name="Tice H."/>
            <person name="Cheng J.F."/>
            <person name="Goodwin L."/>
            <person name="Tapia R."/>
            <person name="Pitluck S."/>
            <person name="Liolios K."/>
            <person name="Ivanova N."/>
            <person name="Mavromatis K."/>
            <person name="Mikhailova N."/>
            <person name="Pati A."/>
            <person name="Chen A."/>
            <person name="Palaniappan K."/>
            <person name="Brambilla E."/>
            <person name="Land M."/>
            <person name="Hauser L."/>
            <person name="Chang Y.J."/>
            <person name="Jeffries C.D."/>
            <person name="Brettin T."/>
            <person name="Detter J.C."/>
            <person name="Han C."/>
            <person name="Rohde M."/>
            <person name="Sikorski J."/>
            <person name="Woyke T."/>
            <person name="Bristow J."/>
            <person name="Eisen J.A."/>
            <person name="Markowitz V."/>
            <person name="Hugenholtz P."/>
            <person name="Kyrpides N.C."/>
            <person name="Klenk H.P."/>
        </authorList>
    </citation>
    <scope>NUCLEOTIDE SEQUENCE [LARGE SCALE GENOMIC DNA]</scope>
    <source>
        <strain evidence="4">DSM 17230 / JCM 13409 / AQ1.S1</strain>
    </source>
</reference>
<feature type="domain" description="Bacterial type II secretion system protein E" evidence="2">
    <location>
        <begin position="220"/>
        <end position="370"/>
    </location>
</feature>
<dbReference type="BioCyc" id="IAGG583356:GHAH-134-MONOMER"/>
<name>E0SPV2_IGNAA</name>
<sequence>MDFKEIFRFYRKVRGDNIIVKRRLKSLYLDNIDDICVEILRRYNVDKSEIVICIDKSGLARYIVNEPKINREVSKLYETFMEYLYTSVLDINDIDDLKYAIEKIAMQLKLEESLIRNYDTLLYYIVRDTFGYGILDTVIRDRNIEDIELSDWQKPVTVVHSDFLGYEALVTNIVFDSEEEVRSYIERISLKSGKAISLVKPEIHTVLPEGYRVAATIGEPVSVSPTIDIRKLPSIPIDIVRLIKSDFIDAKVAALLWLVNDAKLFYAIIGGSGTGKTTLLNALIQLSNPNWKIIVVQDIPEIKLPLRPRFIQFFGESSEELLQRCFTALRYRPDMLVVGEVRGREISALVRAVASGSGSITSFHASTPEEYEMAIRNLLPQDLYSLLTLNTALLVFVTRFRSGGKTERKVWRVYENISDEWREIYGPEIDRIENSYIIKRLAKRLLINDIEAEWENRYKILLSIDEGYESVERMLRKFYGV</sequence>
<dbReference type="GO" id="GO:0016887">
    <property type="term" value="F:ATP hydrolysis activity"/>
    <property type="evidence" value="ECO:0007669"/>
    <property type="project" value="InterPro"/>
</dbReference>
<accession>E0SPV2</accession>
<dbReference type="Gene3D" id="3.30.450.380">
    <property type="match status" value="1"/>
</dbReference>
<dbReference type="InterPro" id="IPR001482">
    <property type="entry name" value="T2SS/T4SS_dom"/>
</dbReference>
<dbReference type="Gene3D" id="3.40.50.300">
    <property type="entry name" value="P-loop containing nucleotide triphosphate hydrolases"/>
    <property type="match status" value="1"/>
</dbReference>
<dbReference type="AlphaFoldDB" id="E0SPV2"/>
<comment type="similarity">
    <text evidence="1">Belongs to the GSP E family.</text>
</comment>
<evidence type="ECO:0000313" key="4">
    <source>
        <dbReference type="Proteomes" id="UP000001304"/>
    </source>
</evidence>
<dbReference type="Pfam" id="PF00437">
    <property type="entry name" value="T2SSE"/>
    <property type="match status" value="1"/>
</dbReference>